<comment type="caution">
    <text evidence="1">The sequence shown here is derived from an EMBL/GenBank/DDBJ whole genome shotgun (WGS) entry which is preliminary data.</text>
</comment>
<dbReference type="Proteomes" id="UP000294902">
    <property type="component" value="Unassembled WGS sequence"/>
</dbReference>
<organism evidence="1 2">
    <name type="scientific">Natranaerovirga pectinivora</name>
    <dbReference type="NCBI Taxonomy" id="682400"/>
    <lineage>
        <taxon>Bacteria</taxon>
        <taxon>Bacillati</taxon>
        <taxon>Bacillota</taxon>
        <taxon>Clostridia</taxon>
        <taxon>Lachnospirales</taxon>
        <taxon>Natranaerovirgaceae</taxon>
        <taxon>Natranaerovirga</taxon>
    </lineage>
</organism>
<dbReference type="RefSeq" id="WP_132253478.1">
    <property type="nucleotide sequence ID" value="NZ_SMAL01000009.1"/>
</dbReference>
<dbReference type="AlphaFoldDB" id="A0A4R3ML33"/>
<evidence type="ECO:0000313" key="1">
    <source>
        <dbReference type="EMBL" id="TCT13140.1"/>
    </source>
</evidence>
<dbReference type="InterPro" id="IPR009296">
    <property type="entry name" value="DUF951"/>
</dbReference>
<evidence type="ECO:0008006" key="3">
    <source>
        <dbReference type="Google" id="ProtNLM"/>
    </source>
</evidence>
<reference evidence="1 2" key="1">
    <citation type="submission" date="2019-03" db="EMBL/GenBank/DDBJ databases">
        <title>Genomic Encyclopedia of Type Strains, Phase IV (KMG-IV): sequencing the most valuable type-strain genomes for metagenomic binning, comparative biology and taxonomic classification.</title>
        <authorList>
            <person name="Goeker M."/>
        </authorList>
    </citation>
    <scope>NUCLEOTIDE SEQUENCE [LARGE SCALE GENOMIC DNA]</scope>
    <source>
        <strain evidence="1 2">DSM 24629</strain>
    </source>
</reference>
<dbReference type="PANTHER" id="PTHR38455:SF1">
    <property type="entry name" value="DUF951 DOMAIN-CONTAINING PROTEIN"/>
    <property type="match status" value="1"/>
</dbReference>
<dbReference type="EMBL" id="SMAL01000009">
    <property type="protein sequence ID" value="TCT13140.1"/>
    <property type="molecule type" value="Genomic_DNA"/>
</dbReference>
<evidence type="ECO:0000313" key="2">
    <source>
        <dbReference type="Proteomes" id="UP000294902"/>
    </source>
</evidence>
<dbReference type="Pfam" id="PF06107">
    <property type="entry name" value="DUF951"/>
    <property type="match status" value="1"/>
</dbReference>
<dbReference type="OrthoDB" id="9802710at2"/>
<gene>
    <name evidence="1" type="ORF">EDC18_109103</name>
</gene>
<accession>A0A4R3ML33</accession>
<dbReference type="PIRSF" id="PIRSF037263">
    <property type="entry name" value="DUF951_bac"/>
    <property type="match status" value="1"/>
</dbReference>
<dbReference type="PANTHER" id="PTHR38455">
    <property type="entry name" value="HYPOTHETICAL CYTOSOLIC PROTEIN"/>
    <property type="match status" value="1"/>
</dbReference>
<protein>
    <recommendedName>
        <fullName evidence="3">DUF951 domain-containing protein</fullName>
    </recommendedName>
</protein>
<sequence>MNLQIGDIVKLKKSHPCGSFEWEILRTGIDFKIKCLGCNHLVMVPRKKIEKSIKSVVSSEQNLKNS</sequence>
<proteinExistence type="predicted"/>
<keyword evidence="2" id="KW-1185">Reference proteome</keyword>
<name>A0A4R3ML33_9FIRM</name>